<accession>A0AC35F329</accession>
<dbReference type="Proteomes" id="UP000887580">
    <property type="component" value="Unplaced"/>
</dbReference>
<name>A0AC35F329_9BILA</name>
<dbReference type="WBParaSite" id="PS1159_v2.g13324.t1">
    <property type="protein sequence ID" value="PS1159_v2.g13324.t1"/>
    <property type="gene ID" value="PS1159_v2.g13324"/>
</dbReference>
<organism evidence="1 2">
    <name type="scientific">Panagrolaimus sp. PS1159</name>
    <dbReference type="NCBI Taxonomy" id="55785"/>
    <lineage>
        <taxon>Eukaryota</taxon>
        <taxon>Metazoa</taxon>
        <taxon>Ecdysozoa</taxon>
        <taxon>Nematoda</taxon>
        <taxon>Chromadorea</taxon>
        <taxon>Rhabditida</taxon>
        <taxon>Tylenchina</taxon>
        <taxon>Panagrolaimomorpha</taxon>
        <taxon>Panagrolaimoidea</taxon>
        <taxon>Panagrolaimidae</taxon>
        <taxon>Panagrolaimus</taxon>
    </lineage>
</organism>
<protein>
    <submittedName>
        <fullName evidence="2">Tetraspanin</fullName>
    </submittedName>
</protein>
<evidence type="ECO:0000313" key="1">
    <source>
        <dbReference type="Proteomes" id="UP000887580"/>
    </source>
</evidence>
<evidence type="ECO:0000313" key="2">
    <source>
        <dbReference type="WBParaSite" id="PS1159_v2.g13324.t1"/>
    </source>
</evidence>
<reference evidence="2" key="1">
    <citation type="submission" date="2022-11" db="UniProtKB">
        <authorList>
            <consortium name="WormBaseParasite"/>
        </authorList>
    </citation>
    <scope>IDENTIFICATION</scope>
</reference>
<sequence length="230" mass="25572">MVEGGITIVKYILFLANFVIWIGGMAMLVGAGVLQMRYTGLFDILGNPWFATPHILVILGITCTIIGFLGCCGAIRENYCLTVSFAVLLSTILLAEFFGIIFAYTFHDSLKVNIETQLQQGLDRYSRSRGVQMTWDETQQQFQCCGVYNASDWNTIPDSCCIHLHNRCASMPQPLLHEIGCTEAIQTWITQNVALIGGFSAFAAGLQIIGVCFACCLSKSILQEFHDYYY</sequence>
<proteinExistence type="predicted"/>